<evidence type="ECO:0000313" key="2">
    <source>
        <dbReference type="Proteomes" id="UP000030066"/>
    </source>
</evidence>
<dbReference type="HOGENOM" id="CLU_1871639_0_0_14"/>
<accession>A0A097STB0</accession>
<dbReference type="KEGG" id="mgj:MGM1_4590"/>
<evidence type="ECO:0000313" key="1">
    <source>
        <dbReference type="EMBL" id="AIV03825.1"/>
    </source>
</evidence>
<name>A0A097STB0_9BACT</name>
<keyword evidence="2" id="KW-1185">Reference proteome</keyword>
<dbReference type="EMBL" id="CP007711">
    <property type="protein sequence ID" value="AIV03825.1"/>
    <property type="molecule type" value="Genomic_DNA"/>
</dbReference>
<reference evidence="1 2" key="1">
    <citation type="journal article" date="2014" name="PLoS ONE">
        <title>An emerging Mycoplasma associated with trichomoniasis, vaginal infection and disease.</title>
        <authorList>
            <consortium name="Vaginal Microbiome Consortium"/>
            <person name="Fettweis J.M."/>
            <person name="Serrano M.G."/>
            <person name="Huang B."/>
            <person name="Brooks J.P."/>
            <person name="Glascock A.L."/>
            <person name="Sheth N.U."/>
            <person name="Strauss J.F.III."/>
            <person name="Jefferson K.K."/>
            <person name="Buck G.A."/>
        </authorList>
    </citation>
    <scope>NUCLEOTIDE SEQUENCE [LARGE SCALE GENOMIC DNA]</scope>
    <source>
        <strain evidence="1 2">VCU_M1</strain>
    </source>
</reference>
<dbReference type="Proteomes" id="UP000030066">
    <property type="component" value="Chromosome"/>
</dbReference>
<dbReference type="STRING" id="1318617.MGM1_4590"/>
<organism evidence="1 2">
    <name type="scientific">Candidatus Malacoplasma girerdii</name>
    <dbReference type="NCBI Taxonomy" id="1318617"/>
    <lineage>
        <taxon>Bacteria</taxon>
        <taxon>Bacillati</taxon>
        <taxon>Mycoplasmatota</taxon>
        <taxon>Mycoplasmoidales</taxon>
        <taxon>Mycoplasmoidaceae</taxon>
        <taxon>Malacoplasma</taxon>
    </lineage>
</organism>
<dbReference type="AlphaFoldDB" id="A0A097STB0"/>
<sequence length="136" mass="15121">MAVISGGLTGTVLSNSNIHSSLVIGDEAEFSSTEVTINNFTGLEIDCINKVWSIKVTQYDYQKIDNIPVISLKSHCLEGAKFHSLGFSMSSLFIGDYAFQNCNVWNATALDELFRCFSIGINAFQWMHSIKMKKLL</sequence>
<protein>
    <submittedName>
        <fullName evidence="1">BspA-like protein</fullName>
    </submittedName>
</protein>
<gene>
    <name evidence="1" type="ORF">MGM1_4590</name>
</gene>
<proteinExistence type="predicted"/>